<dbReference type="PANTHER" id="PTHR38775:SF1">
    <property type="entry name" value="INNER MEMBRANE PROTEIN"/>
    <property type="match status" value="1"/>
</dbReference>
<organism evidence="2 3">
    <name type="scientific">Pseudomonas jinjuensis</name>
    <dbReference type="NCBI Taxonomy" id="198616"/>
    <lineage>
        <taxon>Bacteria</taxon>
        <taxon>Pseudomonadati</taxon>
        <taxon>Pseudomonadota</taxon>
        <taxon>Gammaproteobacteria</taxon>
        <taxon>Pseudomonadales</taxon>
        <taxon>Pseudomonadaceae</taxon>
        <taxon>Pseudomonas</taxon>
    </lineage>
</organism>
<accession>A0A1H0M4V8</accession>
<feature type="transmembrane region" description="Helical" evidence="1">
    <location>
        <begin position="31"/>
        <end position="51"/>
    </location>
</feature>
<sequence>MNALVGLGKLVALFFWLAVLANLVSPFAHPFSMLLKVAGAVILLIHVIELAAFGSRLRGRRHVWLDGLQVLLFGVFHLLSVAKTGTRGGSHA</sequence>
<keyword evidence="3" id="KW-1185">Reference proteome</keyword>
<protein>
    <submittedName>
        <fullName evidence="2">Putative membrane protein</fullName>
    </submittedName>
</protein>
<dbReference type="STRING" id="198616.SAMN05216193_11596"/>
<name>A0A1H0M4V8_9PSED</name>
<dbReference type="Pfam" id="PF06611">
    <property type="entry name" value="DUF1145"/>
    <property type="match status" value="1"/>
</dbReference>
<dbReference type="EMBL" id="FNIJ01000015">
    <property type="protein sequence ID" value="SDO75532.1"/>
    <property type="molecule type" value="Genomic_DNA"/>
</dbReference>
<dbReference type="InterPro" id="IPR009525">
    <property type="entry name" value="DUF1145"/>
</dbReference>
<evidence type="ECO:0000313" key="3">
    <source>
        <dbReference type="Proteomes" id="UP000242957"/>
    </source>
</evidence>
<evidence type="ECO:0000256" key="1">
    <source>
        <dbReference type="SAM" id="Phobius"/>
    </source>
</evidence>
<proteinExistence type="predicted"/>
<dbReference type="RefSeq" id="WP_084313739.1">
    <property type="nucleotide sequence ID" value="NZ_FNIJ01000015.1"/>
</dbReference>
<dbReference type="OrthoDB" id="7032679at2"/>
<keyword evidence="1" id="KW-1133">Transmembrane helix</keyword>
<dbReference type="Proteomes" id="UP000242957">
    <property type="component" value="Unassembled WGS sequence"/>
</dbReference>
<keyword evidence="1" id="KW-0812">Transmembrane</keyword>
<reference evidence="3" key="1">
    <citation type="submission" date="2016-10" db="EMBL/GenBank/DDBJ databases">
        <authorList>
            <person name="Varghese N."/>
            <person name="Submissions S."/>
        </authorList>
    </citation>
    <scope>NUCLEOTIDE SEQUENCE [LARGE SCALE GENOMIC DNA]</scope>
    <source>
        <strain evidence="3">JCM 21621</strain>
    </source>
</reference>
<keyword evidence="1" id="KW-0472">Membrane</keyword>
<gene>
    <name evidence="2" type="ORF">SAMN05216193_11596</name>
</gene>
<evidence type="ECO:0000313" key="2">
    <source>
        <dbReference type="EMBL" id="SDO75532.1"/>
    </source>
</evidence>
<dbReference type="PANTHER" id="PTHR38775">
    <property type="entry name" value="INNER MEMBRANE PROTEIN-RELATED"/>
    <property type="match status" value="1"/>
</dbReference>
<dbReference type="AlphaFoldDB" id="A0A1H0M4V8"/>